<dbReference type="Pfam" id="PF02397">
    <property type="entry name" value="Bac_transf"/>
    <property type="match status" value="1"/>
</dbReference>
<dbReference type="PANTHER" id="PTHR30576">
    <property type="entry name" value="COLANIC BIOSYNTHESIS UDP-GLUCOSE LIPID CARRIER TRANSFERASE"/>
    <property type="match status" value="1"/>
</dbReference>
<accession>A0A9X1TI05</accession>
<feature type="domain" description="Bacterial sugar transferase" evidence="2">
    <location>
        <begin position="2"/>
        <end position="161"/>
    </location>
</feature>
<evidence type="ECO:0000256" key="1">
    <source>
        <dbReference type="ARBA" id="ARBA00006464"/>
    </source>
</evidence>
<evidence type="ECO:0000313" key="4">
    <source>
        <dbReference type="Proteomes" id="UP001139000"/>
    </source>
</evidence>
<dbReference type="AlphaFoldDB" id="A0A9X1TI05"/>
<keyword evidence="4" id="KW-1185">Reference proteome</keyword>
<dbReference type="GO" id="GO:0016780">
    <property type="term" value="F:phosphotransferase activity, for other substituted phosphate groups"/>
    <property type="evidence" value="ECO:0007669"/>
    <property type="project" value="TreeGrafter"/>
</dbReference>
<evidence type="ECO:0000313" key="3">
    <source>
        <dbReference type="EMBL" id="MCF0065335.1"/>
    </source>
</evidence>
<evidence type="ECO:0000259" key="2">
    <source>
        <dbReference type="Pfam" id="PF02397"/>
    </source>
</evidence>
<dbReference type="PANTHER" id="PTHR30576:SF8">
    <property type="entry name" value="UNDECAPRENYL-PHOSPHATE GALACTOSE PHOSPHOTRANSFERASE"/>
    <property type="match status" value="1"/>
</dbReference>
<name>A0A9X1TI05_9BACT</name>
<comment type="caution">
    <text evidence="3">The sequence shown here is derived from an EMBL/GenBank/DDBJ whole genome shotgun (WGS) entry which is preliminary data.</text>
</comment>
<protein>
    <submittedName>
        <fullName evidence="3">Sugar transferase</fullName>
    </submittedName>
</protein>
<sequence>MLSPLFILISIIHRLKADGNLFFCQFRPGLGKKLFVLVKFRTLTVVQNTYNEGNRTHCMSSFGKFLRKSSLDELPQLWNVLKGDMSLVGPRPLLPEYLELYNADQRRRHDVLPGITGWAQVNGRTAISWEKKFELDIWYVENRSFQLDMKILYLTFFTIFKNPGKQVAATFERFKGNL</sequence>
<dbReference type="Proteomes" id="UP001139000">
    <property type="component" value="Unassembled WGS sequence"/>
</dbReference>
<proteinExistence type="inferred from homology"/>
<comment type="similarity">
    <text evidence="1">Belongs to the bacterial sugar transferase family.</text>
</comment>
<reference evidence="3" key="1">
    <citation type="submission" date="2021-12" db="EMBL/GenBank/DDBJ databases">
        <title>Novel species in genus Dyadobacter.</title>
        <authorList>
            <person name="Ma C."/>
        </authorList>
    </citation>
    <scope>NUCLEOTIDE SEQUENCE</scope>
    <source>
        <strain evidence="3">LJ419</strain>
    </source>
</reference>
<organism evidence="3 4">
    <name type="scientific">Dyadobacter chenwenxiniae</name>
    <dbReference type="NCBI Taxonomy" id="2906456"/>
    <lineage>
        <taxon>Bacteria</taxon>
        <taxon>Pseudomonadati</taxon>
        <taxon>Bacteroidota</taxon>
        <taxon>Cytophagia</taxon>
        <taxon>Cytophagales</taxon>
        <taxon>Spirosomataceae</taxon>
        <taxon>Dyadobacter</taxon>
    </lineage>
</organism>
<dbReference type="InterPro" id="IPR003362">
    <property type="entry name" value="Bact_transf"/>
</dbReference>
<gene>
    <name evidence="3" type="ORF">LXM26_27725</name>
</gene>
<keyword evidence="3" id="KW-0808">Transferase</keyword>
<dbReference type="EMBL" id="JAJTTC010000011">
    <property type="protein sequence ID" value="MCF0065335.1"/>
    <property type="molecule type" value="Genomic_DNA"/>
</dbReference>